<dbReference type="AlphaFoldDB" id="H1YE22"/>
<protein>
    <recommendedName>
        <fullName evidence="1">Ricin B lectin domain-containing protein</fullName>
    </recommendedName>
</protein>
<dbReference type="HOGENOM" id="CLU_733228_0_0_10"/>
<dbReference type="eggNOG" id="COG3533">
    <property type="taxonomic scope" value="Bacteria"/>
</dbReference>
<dbReference type="InterPro" id="IPR035992">
    <property type="entry name" value="Ricin_B-like_lectins"/>
</dbReference>
<dbReference type="Gene3D" id="2.80.10.50">
    <property type="match status" value="1"/>
</dbReference>
<reference evidence="2" key="1">
    <citation type="submission" date="2011-09" db="EMBL/GenBank/DDBJ databases">
        <title>The permanent draft genome of Mucilaginibacter paludis DSM 18603.</title>
        <authorList>
            <consortium name="US DOE Joint Genome Institute (JGI-PGF)"/>
            <person name="Lucas S."/>
            <person name="Han J."/>
            <person name="Lapidus A."/>
            <person name="Bruce D."/>
            <person name="Goodwin L."/>
            <person name="Pitluck S."/>
            <person name="Peters L."/>
            <person name="Kyrpides N."/>
            <person name="Mavromatis K."/>
            <person name="Ivanova N."/>
            <person name="Mikhailova N."/>
            <person name="Held B."/>
            <person name="Detter J.C."/>
            <person name="Tapia R."/>
            <person name="Han C."/>
            <person name="Land M."/>
            <person name="Hauser L."/>
            <person name="Markowitz V."/>
            <person name="Cheng J.-F."/>
            <person name="Hugenholtz P."/>
            <person name="Woyke T."/>
            <person name="Wu D."/>
            <person name="Tindall B."/>
            <person name="Brambilla E."/>
            <person name="Klenk H.-P."/>
            <person name="Eisen J.A."/>
        </authorList>
    </citation>
    <scope>NUCLEOTIDE SEQUENCE [LARGE SCALE GENOMIC DNA]</scope>
    <source>
        <strain evidence="2">DSM 18603</strain>
    </source>
</reference>
<evidence type="ECO:0000313" key="2">
    <source>
        <dbReference type="EMBL" id="EHQ25200.1"/>
    </source>
</evidence>
<feature type="domain" description="Ricin B lectin" evidence="1">
    <location>
        <begin position="286"/>
        <end position="360"/>
    </location>
</feature>
<name>H1YE22_9SPHI</name>
<dbReference type="PROSITE" id="PS50231">
    <property type="entry name" value="RICIN_B_LECTIN"/>
    <property type="match status" value="1"/>
</dbReference>
<dbReference type="OrthoDB" id="1432795at2"/>
<dbReference type="RefSeq" id="WP_008504867.1">
    <property type="nucleotide sequence ID" value="NZ_CM001403.1"/>
</dbReference>
<gene>
    <name evidence="2" type="ORF">Mucpa_1027</name>
</gene>
<dbReference type="InterPro" id="IPR038765">
    <property type="entry name" value="Papain-like_cys_pep_sf"/>
</dbReference>
<sequence>MANVNENQRFFRGAIPSPRYKLAAAKPHEIIGSTPPNFLYNPANISFWGNDQYGDCVTAEEAFAKACYNPEIFISDQVAINWASANGFLNGAYLSSVLEKMVHNGFIENYFQYNDGVSSSVDWTNANILQNAIAQGPVKIGVAADQLNNVVTPGRNGWFAANFNQDHNEDHCVSLCGYGTISWLATQFGVSVPPQINGNDPGYAMFTWNSIGIIDVPSMIAITAEAWLRNPTTNIIQPVQYLKIQVKSSGQYLNILNASQANGAEACQGDTPTTDNFLWQLIPSSTVGYYLIKVASSGQYLNILNASQTNGAEACQGDTPTTDNFLWKVIAEGDYIKLQVKSSGQYLNIAGASQTNGAGACQADTPTTDNFLWKLVL</sequence>
<dbReference type="Pfam" id="PF14200">
    <property type="entry name" value="RicinB_lectin_2"/>
    <property type="match status" value="1"/>
</dbReference>
<dbReference type="EMBL" id="CM001403">
    <property type="protein sequence ID" value="EHQ25200.1"/>
    <property type="molecule type" value="Genomic_DNA"/>
</dbReference>
<organism evidence="2 3">
    <name type="scientific">Mucilaginibacter paludis DSM 18603</name>
    <dbReference type="NCBI Taxonomy" id="714943"/>
    <lineage>
        <taxon>Bacteria</taxon>
        <taxon>Pseudomonadati</taxon>
        <taxon>Bacteroidota</taxon>
        <taxon>Sphingobacteriia</taxon>
        <taxon>Sphingobacteriales</taxon>
        <taxon>Sphingobacteriaceae</taxon>
        <taxon>Mucilaginibacter</taxon>
    </lineage>
</organism>
<proteinExistence type="predicted"/>
<dbReference type="InterPro" id="IPR000772">
    <property type="entry name" value="Ricin_B_lectin"/>
</dbReference>
<keyword evidence="3" id="KW-1185">Reference proteome</keyword>
<dbReference type="Proteomes" id="UP000002774">
    <property type="component" value="Chromosome"/>
</dbReference>
<evidence type="ECO:0000313" key="3">
    <source>
        <dbReference type="Proteomes" id="UP000002774"/>
    </source>
</evidence>
<dbReference type="SUPFAM" id="SSF54001">
    <property type="entry name" value="Cysteine proteinases"/>
    <property type="match status" value="1"/>
</dbReference>
<accession>H1YE22</accession>
<dbReference type="CDD" id="cd00161">
    <property type="entry name" value="beta-trefoil_Ricin-like"/>
    <property type="match status" value="1"/>
</dbReference>
<dbReference type="STRING" id="714943.Mucpa_1027"/>
<evidence type="ECO:0000259" key="1">
    <source>
        <dbReference type="Pfam" id="PF14200"/>
    </source>
</evidence>
<dbReference type="SUPFAM" id="SSF50370">
    <property type="entry name" value="Ricin B-like lectins"/>
    <property type="match status" value="1"/>
</dbReference>